<dbReference type="EMBL" id="AP022608">
    <property type="protein sequence ID" value="BBZ19787.1"/>
    <property type="molecule type" value="Genomic_DNA"/>
</dbReference>
<dbReference type="AlphaFoldDB" id="A0A7I7WSU4"/>
<protein>
    <submittedName>
        <fullName evidence="2">Phenylacetic acid degradation protein</fullName>
    </submittedName>
</protein>
<gene>
    <name evidence="2" type="ORF">MGAD_41220</name>
</gene>
<reference evidence="2 3" key="1">
    <citation type="journal article" date="2019" name="Emerg. Microbes Infect.">
        <title>Comprehensive subspecies identification of 175 nontuberculous mycobacteria species based on 7547 genomic profiles.</title>
        <authorList>
            <person name="Matsumoto Y."/>
            <person name="Kinjo T."/>
            <person name="Motooka D."/>
            <person name="Nabeya D."/>
            <person name="Jung N."/>
            <person name="Uechi K."/>
            <person name="Horii T."/>
            <person name="Iida T."/>
            <person name="Fujita J."/>
            <person name="Nakamura S."/>
        </authorList>
    </citation>
    <scope>NUCLEOTIDE SEQUENCE [LARGE SCALE GENOMIC DNA]</scope>
    <source>
        <strain evidence="2 3">JCM 12688</strain>
    </source>
</reference>
<organism evidence="2 3">
    <name type="scientific">Mycolicibacterium gadium</name>
    <name type="common">Mycobacterium gadium</name>
    <dbReference type="NCBI Taxonomy" id="1794"/>
    <lineage>
        <taxon>Bacteria</taxon>
        <taxon>Bacillati</taxon>
        <taxon>Actinomycetota</taxon>
        <taxon>Actinomycetes</taxon>
        <taxon>Mycobacteriales</taxon>
        <taxon>Mycobacteriaceae</taxon>
        <taxon>Mycolicibacterium</taxon>
    </lineage>
</organism>
<dbReference type="Proteomes" id="UP000466187">
    <property type="component" value="Chromosome"/>
</dbReference>
<dbReference type="SUPFAM" id="SSF54637">
    <property type="entry name" value="Thioesterase/thiol ester dehydrase-isomerase"/>
    <property type="match status" value="1"/>
</dbReference>
<dbReference type="CDD" id="cd03443">
    <property type="entry name" value="PaaI_thioesterase"/>
    <property type="match status" value="1"/>
</dbReference>
<dbReference type="Pfam" id="PF03061">
    <property type="entry name" value="4HBT"/>
    <property type="match status" value="1"/>
</dbReference>
<sequence length="322" mass="33961">MVTVPAVPAMGLMAFVTRVRLLLGVVHLGHDGEYIPPWGIWLAVVSSRWIAMSHPLNTPLGRFGIVTSEDGPDGCVASIPAGEMVNPITGTLTIAPLAMLVDHVGGLVNHRRRGPGEWTVSSELSFEVRPDAVDVIAEDPAEPVTAMSKPFAAKSDVALGLCELSHRGTTLAMATVRSFFISAPEHIGEFPDGPTGPLPPGTLADRMAVRVAESGGSAKTLQQLPDPVLNNSLGIVHGGVSAMALELVASAAVNASRDDRVLRTASLRVNFIRQFFSTREDRPESRYVGTALRVGRRSGIGEAQAIGPDGEVAIVARLTAYA</sequence>
<feature type="domain" description="Thioesterase" evidence="1">
    <location>
        <begin position="234"/>
        <end position="274"/>
    </location>
</feature>
<dbReference type="InterPro" id="IPR006683">
    <property type="entry name" value="Thioestr_dom"/>
</dbReference>
<name>A0A7I7WSU4_MYCGU</name>
<dbReference type="Gene3D" id="3.10.129.10">
    <property type="entry name" value="Hotdog Thioesterase"/>
    <property type="match status" value="1"/>
</dbReference>
<dbReference type="KEGG" id="mgad:MGAD_41220"/>
<dbReference type="InterPro" id="IPR029069">
    <property type="entry name" value="HotDog_dom_sf"/>
</dbReference>
<evidence type="ECO:0000259" key="1">
    <source>
        <dbReference type="Pfam" id="PF03061"/>
    </source>
</evidence>
<evidence type="ECO:0000313" key="2">
    <source>
        <dbReference type="EMBL" id="BBZ19787.1"/>
    </source>
</evidence>
<proteinExistence type="predicted"/>
<evidence type="ECO:0000313" key="3">
    <source>
        <dbReference type="Proteomes" id="UP000466187"/>
    </source>
</evidence>
<accession>A0A7I7WSU4</accession>